<sequence length="148" mass="15225">MKEYSYSLLLAFAAGMLTVLQGAINASIGRTNGQYAMIIGVSLVQVAMSMVLLRAGGSFPTITSAFSPWMLVSGLLGVGIMFSVSKATGTAGALPVFVTAIAAQISASAVMGHWGLMGLPRSPFTLQKLGSMMLIAAGIYGLLKSQSS</sequence>
<protein>
    <recommendedName>
        <fullName evidence="4">DMT family transporter</fullName>
    </recommendedName>
</protein>
<name>A0A559J9Y5_9BACL</name>
<dbReference type="PANTHER" id="PTHR34821:SF2">
    <property type="entry name" value="INNER MEMBRANE PROTEIN YDCZ"/>
    <property type="match status" value="1"/>
</dbReference>
<reference evidence="2 3" key="1">
    <citation type="submission" date="2019-07" db="EMBL/GenBank/DDBJ databases">
        <authorList>
            <person name="Kim J."/>
        </authorList>
    </citation>
    <scope>NUCLEOTIDE SEQUENCE [LARGE SCALE GENOMIC DNA]</scope>
    <source>
        <strain evidence="2 3">G13</strain>
    </source>
</reference>
<dbReference type="AlphaFoldDB" id="A0A559J9Y5"/>
<feature type="transmembrane region" description="Helical" evidence="1">
    <location>
        <begin position="91"/>
        <end position="114"/>
    </location>
</feature>
<keyword evidence="1" id="KW-0812">Transmembrane</keyword>
<accession>A0A559J9Y5</accession>
<dbReference type="Pfam" id="PF04657">
    <property type="entry name" value="DMT_YdcZ"/>
    <property type="match status" value="1"/>
</dbReference>
<evidence type="ECO:0008006" key="4">
    <source>
        <dbReference type="Google" id="ProtNLM"/>
    </source>
</evidence>
<dbReference type="PANTHER" id="PTHR34821">
    <property type="entry name" value="INNER MEMBRANE PROTEIN YDCZ"/>
    <property type="match status" value="1"/>
</dbReference>
<keyword evidence="3" id="KW-1185">Reference proteome</keyword>
<feature type="transmembrane region" description="Helical" evidence="1">
    <location>
        <begin position="126"/>
        <end position="143"/>
    </location>
</feature>
<keyword evidence="1" id="KW-0472">Membrane</keyword>
<gene>
    <name evidence="2" type="ORF">FPZ45_20690</name>
</gene>
<dbReference type="InterPro" id="IPR006750">
    <property type="entry name" value="YdcZ"/>
</dbReference>
<feature type="transmembrane region" description="Helical" evidence="1">
    <location>
        <begin position="65"/>
        <end position="85"/>
    </location>
</feature>
<evidence type="ECO:0000313" key="2">
    <source>
        <dbReference type="EMBL" id="TVX96699.1"/>
    </source>
</evidence>
<dbReference type="OrthoDB" id="7864805at2"/>
<dbReference type="RefSeq" id="WP_144706048.1">
    <property type="nucleotide sequence ID" value="NZ_VNJJ01000015.1"/>
</dbReference>
<keyword evidence="1" id="KW-1133">Transmembrane helix</keyword>
<proteinExistence type="predicted"/>
<dbReference type="EMBL" id="VNJJ01000015">
    <property type="protein sequence ID" value="TVX96699.1"/>
    <property type="molecule type" value="Genomic_DNA"/>
</dbReference>
<organism evidence="2 3">
    <name type="scientific">Cohnella terricola</name>
    <dbReference type="NCBI Taxonomy" id="1289167"/>
    <lineage>
        <taxon>Bacteria</taxon>
        <taxon>Bacillati</taxon>
        <taxon>Bacillota</taxon>
        <taxon>Bacilli</taxon>
        <taxon>Bacillales</taxon>
        <taxon>Paenibacillaceae</taxon>
        <taxon>Cohnella</taxon>
    </lineage>
</organism>
<dbReference type="Proteomes" id="UP000316330">
    <property type="component" value="Unassembled WGS sequence"/>
</dbReference>
<comment type="caution">
    <text evidence="2">The sequence shown here is derived from an EMBL/GenBank/DDBJ whole genome shotgun (WGS) entry which is preliminary data.</text>
</comment>
<feature type="transmembrane region" description="Helical" evidence="1">
    <location>
        <begin position="35"/>
        <end position="53"/>
    </location>
</feature>
<evidence type="ECO:0000313" key="3">
    <source>
        <dbReference type="Proteomes" id="UP000316330"/>
    </source>
</evidence>
<evidence type="ECO:0000256" key="1">
    <source>
        <dbReference type="SAM" id="Phobius"/>
    </source>
</evidence>
<dbReference type="GO" id="GO:0005886">
    <property type="term" value="C:plasma membrane"/>
    <property type="evidence" value="ECO:0007669"/>
    <property type="project" value="TreeGrafter"/>
</dbReference>